<dbReference type="HOGENOM" id="CLU_1667603_0_0_0"/>
<dbReference type="Proteomes" id="UP000008722">
    <property type="component" value="Chromosome"/>
</dbReference>
<protein>
    <submittedName>
        <fullName evidence="1">Uncharacterized protein</fullName>
    </submittedName>
</protein>
<sequence>MFRDDDLRLRPLVPLAEWEGGLDALEGAAVWVVPAWVEEEFYRLNNLRFQIERLFAGVWGVRVDEEALARAAEAARVLVRGSYLVAERAEAFTAALPPAGRFVLRRPGGGGEEEAEGPLEALWALKRLWAARWSLDEVIARGPGGWPEPAPAIVVRRV</sequence>
<proteinExistence type="predicted"/>
<dbReference type="EMBL" id="CP002361">
    <property type="protein sequence ID" value="ADR37597.1"/>
    <property type="molecule type" value="Genomic_DNA"/>
</dbReference>
<dbReference type="KEGG" id="opr:Ocepr_2147"/>
<name>E4U5C3_OCEP5</name>
<reference evidence="2" key="1">
    <citation type="submission" date="2010-11" db="EMBL/GenBank/DDBJ databases">
        <title>The complete sequence of chromosome of Oceanithermus profundus DSM 14977.</title>
        <authorList>
            <consortium name="US DOE Joint Genome Institute (JGI-PGF)"/>
            <person name="Lucas S."/>
            <person name="Copeland A."/>
            <person name="Lapidus A."/>
            <person name="Bruce D."/>
            <person name="Goodwin L."/>
            <person name="Pitluck S."/>
            <person name="Kyrpides N."/>
            <person name="Mavromatis K."/>
            <person name="Pagani I."/>
            <person name="Ivanova N."/>
            <person name="Zhang X."/>
            <person name="Brettin T."/>
            <person name="Detter J.C."/>
            <person name="Tapia R."/>
            <person name="Han C."/>
            <person name="Land M."/>
            <person name="Hauser L."/>
            <person name="Markowitz V."/>
            <person name="Cheng J.-F."/>
            <person name="Hugenholtz P."/>
            <person name="Woyke T."/>
            <person name="Wu D."/>
            <person name="Tindall B."/>
            <person name="Faehnrich R."/>
            <person name="Brambilla E."/>
            <person name="Klenk H.-P."/>
            <person name="Eisen J.A."/>
        </authorList>
    </citation>
    <scope>NUCLEOTIDE SEQUENCE [LARGE SCALE GENOMIC DNA]</scope>
    <source>
        <strain evidence="2">DSM 14977 / NBRC 100410 / VKM B-2274 / 506</strain>
    </source>
</reference>
<evidence type="ECO:0000313" key="1">
    <source>
        <dbReference type="EMBL" id="ADR37597.1"/>
    </source>
</evidence>
<dbReference type="STRING" id="670487.Ocepr_2147"/>
<evidence type="ECO:0000313" key="2">
    <source>
        <dbReference type="Proteomes" id="UP000008722"/>
    </source>
</evidence>
<accession>E4U5C3</accession>
<reference evidence="1 2" key="2">
    <citation type="journal article" date="2011" name="Stand. Genomic Sci.">
        <title>Complete genome sequence of Oceanithermus profundus type strain (506).</title>
        <authorList>
            <person name="Pati A."/>
            <person name="Zhang X."/>
            <person name="Lapidus A."/>
            <person name="Nolan M."/>
            <person name="Lucas S."/>
            <person name="Del Rio T.G."/>
            <person name="Tice H."/>
            <person name="Cheng J.F."/>
            <person name="Tapia R."/>
            <person name="Han C."/>
            <person name="Goodwin L."/>
            <person name="Pitluck S."/>
            <person name="Liolios K."/>
            <person name="Pagani I."/>
            <person name="Ivanova N."/>
            <person name="Mavromatis K."/>
            <person name="Chen A."/>
            <person name="Palaniappan K."/>
            <person name="Hauser L."/>
            <person name="Jeffries C.D."/>
            <person name="Brambilla E.M."/>
            <person name="Rohl A."/>
            <person name="Mwirichia R."/>
            <person name="Rohde M."/>
            <person name="Tindall B.J."/>
            <person name="Sikorski J."/>
            <person name="Wirth R."/>
            <person name="Goker M."/>
            <person name="Woyke T."/>
            <person name="Detter J.C."/>
            <person name="Bristow J."/>
            <person name="Eisen J.A."/>
            <person name="Markowitz V."/>
            <person name="Hugenholtz P."/>
            <person name="Kyrpides N.C."/>
            <person name="Klenk H.P."/>
            <person name="Land M."/>
        </authorList>
    </citation>
    <scope>NUCLEOTIDE SEQUENCE [LARGE SCALE GENOMIC DNA]</scope>
    <source>
        <strain evidence="2">DSM 14977 / NBRC 100410 / VKM B-2274 / 506</strain>
    </source>
</reference>
<organism evidence="1 2">
    <name type="scientific">Oceanithermus profundus (strain DSM 14977 / NBRC 100410 / VKM B-2274 / 506)</name>
    <dbReference type="NCBI Taxonomy" id="670487"/>
    <lineage>
        <taxon>Bacteria</taxon>
        <taxon>Thermotogati</taxon>
        <taxon>Deinococcota</taxon>
        <taxon>Deinococci</taxon>
        <taxon>Thermales</taxon>
        <taxon>Thermaceae</taxon>
        <taxon>Oceanithermus</taxon>
    </lineage>
</organism>
<keyword evidence="2" id="KW-1185">Reference proteome</keyword>
<dbReference type="AlphaFoldDB" id="E4U5C3"/>
<dbReference type="RefSeq" id="WP_013458767.1">
    <property type="nucleotide sequence ID" value="NC_014761.1"/>
</dbReference>
<dbReference type="eggNOG" id="COG0574">
    <property type="taxonomic scope" value="Bacteria"/>
</dbReference>
<gene>
    <name evidence="1" type="ordered locus">Ocepr_2147</name>
</gene>